<sequence length="397" mass="45284" precursor="true">MVHARAWLVLIAAFVLSGRGVADDDPDATPTRPVLLAHYMPWYVAPPVSDRWGWHWTMNAFDPEQVVDDRPQIASHFQPLVGPYDSGGPHVLECHLLLMKLAGIDGVIVDWYGLEDVHDYAVLHRNTRRLIEQAGRLRMQFAICYEDRTVSALLKAGRLDAAERVAHVASEIDWLAQHWFTLPGYVHLDDRPVLLSFGQTGLTDAEWADCLESVDRPVAYFSQHHRRTAATGAFDWPVPAKGLDVHAAFRERSRQWPHAIPVVVPRFRDIYAEAKVHASWGRIDDADGRTFRSSLEQALEMKPRLIQIATWNDWGEGTMIEPSREFGYRDLEVVQKRRRERGELQATATTDDLRLPLELLRQRQAAEHPEETARLDRIAELLAAGRCRDARRLLEGQ</sequence>
<name>A0A517ZFD0_9PLAN</name>
<dbReference type="OrthoDB" id="9816564at2"/>
<dbReference type="PANTHER" id="PTHR13572">
    <property type="entry name" value="ENDO-ALPHA-1,2-MANNOSIDASE"/>
    <property type="match status" value="1"/>
</dbReference>
<feature type="chain" id="PRO_5021713677" evidence="8">
    <location>
        <begin position="23"/>
        <end position="397"/>
    </location>
</feature>
<evidence type="ECO:0000256" key="5">
    <source>
        <dbReference type="ARBA" id="ARBA00022989"/>
    </source>
</evidence>
<evidence type="ECO:0000256" key="3">
    <source>
        <dbReference type="ARBA" id="ARBA00022801"/>
    </source>
</evidence>
<evidence type="ECO:0000313" key="10">
    <source>
        <dbReference type="Proteomes" id="UP000320496"/>
    </source>
</evidence>
<organism evidence="9 10">
    <name type="scientific">Maioricimonas rarisocia</name>
    <dbReference type="NCBI Taxonomy" id="2528026"/>
    <lineage>
        <taxon>Bacteria</taxon>
        <taxon>Pseudomonadati</taxon>
        <taxon>Planctomycetota</taxon>
        <taxon>Planctomycetia</taxon>
        <taxon>Planctomycetales</taxon>
        <taxon>Planctomycetaceae</taxon>
        <taxon>Maioricimonas</taxon>
    </lineage>
</organism>
<evidence type="ECO:0000256" key="2">
    <source>
        <dbReference type="ARBA" id="ARBA00022692"/>
    </source>
</evidence>
<comment type="subcellular location">
    <subcellularLocation>
        <location evidence="1">Golgi apparatus membrane</location>
        <topology evidence="1">Single-pass type II membrane protein</topology>
    </subcellularLocation>
</comment>
<reference evidence="9 10" key="1">
    <citation type="submission" date="2019-02" db="EMBL/GenBank/DDBJ databases">
        <title>Deep-cultivation of Planctomycetes and their phenomic and genomic characterization uncovers novel biology.</title>
        <authorList>
            <person name="Wiegand S."/>
            <person name="Jogler M."/>
            <person name="Boedeker C."/>
            <person name="Pinto D."/>
            <person name="Vollmers J."/>
            <person name="Rivas-Marin E."/>
            <person name="Kohn T."/>
            <person name="Peeters S.H."/>
            <person name="Heuer A."/>
            <person name="Rast P."/>
            <person name="Oberbeckmann S."/>
            <person name="Bunk B."/>
            <person name="Jeske O."/>
            <person name="Meyerdierks A."/>
            <person name="Storesund J.E."/>
            <person name="Kallscheuer N."/>
            <person name="Luecker S."/>
            <person name="Lage O.M."/>
            <person name="Pohl T."/>
            <person name="Merkel B.J."/>
            <person name="Hornburger P."/>
            <person name="Mueller R.-W."/>
            <person name="Bruemmer F."/>
            <person name="Labrenz M."/>
            <person name="Spormann A.M."/>
            <person name="Op den Camp H."/>
            <person name="Overmann J."/>
            <person name="Amann R."/>
            <person name="Jetten M.S.M."/>
            <person name="Mascher T."/>
            <person name="Medema M.H."/>
            <person name="Devos D.P."/>
            <person name="Kaster A.-K."/>
            <person name="Ovreas L."/>
            <person name="Rohde M."/>
            <person name="Galperin M.Y."/>
            <person name="Jogler C."/>
        </authorList>
    </citation>
    <scope>NUCLEOTIDE SEQUENCE [LARGE SCALE GENOMIC DNA]</scope>
    <source>
        <strain evidence="9 10">Mal4</strain>
    </source>
</reference>
<protein>
    <submittedName>
        <fullName evidence="9">Glycosyl hydrolase family 71</fullName>
    </submittedName>
</protein>
<gene>
    <name evidence="9" type="ORF">Mal4_55290</name>
</gene>
<dbReference type="CDD" id="cd11575">
    <property type="entry name" value="GH99_GH71_like_3"/>
    <property type="match status" value="1"/>
</dbReference>
<keyword evidence="4" id="KW-0735">Signal-anchor</keyword>
<evidence type="ECO:0000256" key="4">
    <source>
        <dbReference type="ARBA" id="ARBA00022968"/>
    </source>
</evidence>
<keyword evidence="3 9" id="KW-0378">Hydrolase</keyword>
<dbReference type="InterPro" id="IPR032719">
    <property type="entry name" value="WbsX"/>
</dbReference>
<accession>A0A517ZFD0</accession>
<evidence type="ECO:0000256" key="1">
    <source>
        <dbReference type="ARBA" id="ARBA00004323"/>
    </source>
</evidence>
<evidence type="ECO:0000256" key="7">
    <source>
        <dbReference type="ARBA" id="ARBA00023136"/>
    </source>
</evidence>
<keyword evidence="2" id="KW-0812">Transmembrane</keyword>
<keyword evidence="10" id="KW-1185">Reference proteome</keyword>
<evidence type="ECO:0000313" key="9">
    <source>
        <dbReference type="EMBL" id="QDU41164.1"/>
    </source>
</evidence>
<keyword evidence="6" id="KW-0333">Golgi apparatus</keyword>
<dbReference type="GO" id="GO:0004559">
    <property type="term" value="F:alpha-mannosidase activity"/>
    <property type="evidence" value="ECO:0007669"/>
    <property type="project" value="TreeGrafter"/>
</dbReference>
<dbReference type="Gene3D" id="3.20.20.80">
    <property type="entry name" value="Glycosidases"/>
    <property type="match status" value="1"/>
</dbReference>
<feature type="signal peptide" evidence="8">
    <location>
        <begin position="1"/>
        <end position="22"/>
    </location>
</feature>
<dbReference type="Proteomes" id="UP000320496">
    <property type="component" value="Chromosome"/>
</dbReference>
<dbReference type="InterPro" id="IPR026071">
    <property type="entry name" value="Glyco_Hydrolase_99"/>
</dbReference>
<dbReference type="KEGG" id="mri:Mal4_55290"/>
<keyword evidence="8" id="KW-0732">Signal</keyword>
<proteinExistence type="predicted"/>
<dbReference type="RefSeq" id="WP_145372372.1">
    <property type="nucleotide sequence ID" value="NZ_CP036275.1"/>
</dbReference>
<keyword evidence="5" id="KW-1133">Transmembrane helix</keyword>
<evidence type="ECO:0000256" key="6">
    <source>
        <dbReference type="ARBA" id="ARBA00023034"/>
    </source>
</evidence>
<evidence type="ECO:0000256" key="8">
    <source>
        <dbReference type="SAM" id="SignalP"/>
    </source>
</evidence>
<dbReference type="EMBL" id="CP036275">
    <property type="protein sequence ID" value="QDU41164.1"/>
    <property type="molecule type" value="Genomic_DNA"/>
</dbReference>
<keyword evidence="7" id="KW-0472">Membrane</keyword>
<dbReference type="Pfam" id="PF14307">
    <property type="entry name" value="Glyco_tran_WbsX"/>
    <property type="match status" value="1"/>
</dbReference>
<dbReference type="AlphaFoldDB" id="A0A517ZFD0"/>
<dbReference type="PANTHER" id="PTHR13572:SF4">
    <property type="entry name" value="RE57134P"/>
    <property type="match status" value="1"/>
</dbReference>